<evidence type="ECO:0000313" key="5">
    <source>
        <dbReference type="Proteomes" id="UP000593564"/>
    </source>
</evidence>
<evidence type="ECO:0000256" key="3">
    <source>
        <dbReference type="ARBA" id="ARBA00023315"/>
    </source>
</evidence>
<keyword evidence="2" id="KW-0808">Transferase</keyword>
<comment type="caution">
    <text evidence="4">The sequence shown here is derived from an EMBL/GenBank/DDBJ whole genome shotgun (WGS) entry which is preliminary data.</text>
</comment>
<accession>A0A7J7IBB2</accession>
<reference evidence="4 5" key="2">
    <citation type="submission" date="2020-07" db="EMBL/GenBank/DDBJ databases">
        <title>Genome assembly of wild tea tree DASZ reveals pedigree and selection history of tea varieties.</title>
        <authorList>
            <person name="Zhang W."/>
        </authorList>
    </citation>
    <scope>NUCLEOTIDE SEQUENCE [LARGE SCALE GENOMIC DNA]</scope>
    <source>
        <strain evidence="5">cv. G240</strain>
        <tissue evidence="4">Leaf</tissue>
    </source>
</reference>
<dbReference type="Proteomes" id="UP000593564">
    <property type="component" value="Unassembled WGS sequence"/>
</dbReference>
<name>A0A7J7IBB2_CAMSI</name>
<keyword evidence="5" id="KW-1185">Reference proteome</keyword>
<reference evidence="5" key="1">
    <citation type="journal article" date="2020" name="Nat. Commun.">
        <title>Genome assembly of wild tea tree DASZ reveals pedigree and selection history of tea varieties.</title>
        <authorList>
            <person name="Zhang W."/>
            <person name="Zhang Y."/>
            <person name="Qiu H."/>
            <person name="Guo Y."/>
            <person name="Wan H."/>
            <person name="Zhang X."/>
            <person name="Scossa F."/>
            <person name="Alseekh S."/>
            <person name="Zhang Q."/>
            <person name="Wang P."/>
            <person name="Xu L."/>
            <person name="Schmidt M.H."/>
            <person name="Jia X."/>
            <person name="Li D."/>
            <person name="Zhu A."/>
            <person name="Guo F."/>
            <person name="Chen W."/>
            <person name="Ni D."/>
            <person name="Usadel B."/>
            <person name="Fernie A.R."/>
            <person name="Wen W."/>
        </authorList>
    </citation>
    <scope>NUCLEOTIDE SEQUENCE [LARGE SCALE GENOMIC DNA]</scope>
    <source>
        <strain evidence="5">cv. G240</strain>
    </source>
</reference>
<gene>
    <name evidence="4" type="ORF">HYC85_002727</name>
</gene>
<proteinExistence type="inferred from homology"/>
<dbReference type="EMBL" id="JACBKZ010000001">
    <property type="protein sequence ID" value="KAF5961518.1"/>
    <property type="molecule type" value="Genomic_DNA"/>
</dbReference>
<dbReference type="Pfam" id="PF03982">
    <property type="entry name" value="DAGAT"/>
    <property type="match status" value="1"/>
</dbReference>
<sequence>MVNFRWIEVATSPVMLSTLEDGKVVRGLAGIPSEGPVLLVGYHMLLGLEMMPIVSSFWAKRNILLRGIAHPMMYRNLRNGESPLIPDISTYDILRIMGAVPVSVTNFYKLLSSNAHVLLYPGGMREALHRKGEEYKLFWPEQSEFVRMAARFGATIIPFGSVGEDDIGQLLVDYDDLMKVPHIKAKIKEVAEAVLQSRTDDDGELDNQDPHLPLILTKLPGRFYNLFGKPIETEGSCFPVNMLDCTHTPSSQQVLAIE</sequence>
<dbReference type="GO" id="GO:0019432">
    <property type="term" value="P:triglyceride biosynthetic process"/>
    <property type="evidence" value="ECO:0007669"/>
    <property type="project" value="UniProtKB-ARBA"/>
</dbReference>
<comment type="similarity">
    <text evidence="1">Belongs to the diacylglycerol acyltransferase family.</text>
</comment>
<organism evidence="4 5">
    <name type="scientific">Camellia sinensis</name>
    <name type="common">Tea plant</name>
    <name type="synonym">Thea sinensis</name>
    <dbReference type="NCBI Taxonomy" id="4442"/>
    <lineage>
        <taxon>Eukaryota</taxon>
        <taxon>Viridiplantae</taxon>
        <taxon>Streptophyta</taxon>
        <taxon>Embryophyta</taxon>
        <taxon>Tracheophyta</taxon>
        <taxon>Spermatophyta</taxon>
        <taxon>Magnoliopsida</taxon>
        <taxon>eudicotyledons</taxon>
        <taxon>Gunneridae</taxon>
        <taxon>Pentapetalae</taxon>
        <taxon>asterids</taxon>
        <taxon>Ericales</taxon>
        <taxon>Theaceae</taxon>
        <taxon>Camellia</taxon>
    </lineage>
</organism>
<dbReference type="AlphaFoldDB" id="A0A7J7IBB2"/>
<dbReference type="GO" id="GO:0004144">
    <property type="term" value="F:diacylglycerol O-acyltransferase activity"/>
    <property type="evidence" value="ECO:0007669"/>
    <property type="project" value="UniProtKB-ARBA"/>
</dbReference>
<dbReference type="GO" id="GO:0016020">
    <property type="term" value="C:membrane"/>
    <property type="evidence" value="ECO:0007669"/>
    <property type="project" value="TreeGrafter"/>
</dbReference>
<evidence type="ECO:0000256" key="2">
    <source>
        <dbReference type="ARBA" id="ARBA00022679"/>
    </source>
</evidence>
<protein>
    <recommendedName>
        <fullName evidence="6">Acyltransferase</fullName>
    </recommendedName>
</protein>
<evidence type="ECO:0000313" key="4">
    <source>
        <dbReference type="EMBL" id="KAF5961518.1"/>
    </source>
</evidence>
<dbReference type="PANTHER" id="PTHR22753:SF24">
    <property type="entry name" value="ESTERASE_LIPASE_THIOESTERASE FAMILY PROTEIN"/>
    <property type="match status" value="1"/>
</dbReference>
<evidence type="ECO:0000256" key="1">
    <source>
        <dbReference type="ARBA" id="ARBA00005420"/>
    </source>
</evidence>
<dbReference type="CDD" id="cd07987">
    <property type="entry name" value="LPLAT_MGAT-like"/>
    <property type="match status" value="1"/>
</dbReference>
<dbReference type="InterPro" id="IPR007130">
    <property type="entry name" value="DAGAT"/>
</dbReference>
<dbReference type="PANTHER" id="PTHR22753">
    <property type="entry name" value="TRANSMEMBRANE PROTEIN 68"/>
    <property type="match status" value="1"/>
</dbReference>
<evidence type="ECO:0008006" key="6">
    <source>
        <dbReference type="Google" id="ProtNLM"/>
    </source>
</evidence>
<keyword evidence="3" id="KW-0012">Acyltransferase</keyword>